<dbReference type="AlphaFoldDB" id="A0A3B6FF83"/>
<dbReference type="Gramene" id="TraesKAR3B01G0017120.1">
    <property type="protein sequence ID" value="cds.TraesKAR3B01G0017120.1"/>
    <property type="gene ID" value="TraesKAR3B01G0017120"/>
</dbReference>
<dbReference type="GO" id="GO:0009298">
    <property type="term" value="P:GDP-mannose biosynthetic process"/>
    <property type="evidence" value="ECO:0000318"/>
    <property type="project" value="GO_Central"/>
</dbReference>
<comment type="cofactor">
    <cofactor evidence="9">
        <name>Zn(2+)</name>
        <dbReference type="ChEBI" id="CHEBI:29105"/>
    </cofactor>
    <text evidence="9">Binds 1 zinc ion per subunit.</text>
</comment>
<name>A0A3B6FF83_WHEAT</name>
<evidence type="ECO:0000313" key="14">
    <source>
        <dbReference type="Proteomes" id="UP000019116"/>
    </source>
</evidence>
<dbReference type="InterPro" id="IPR018050">
    <property type="entry name" value="Pmannose_isomerase-type1_CS"/>
</dbReference>
<dbReference type="Gramene" id="TraesPARA_EIv1.0_1039920.1">
    <property type="protein sequence ID" value="TraesPARA_EIv1.0_1039920.1.CDS"/>
    <property type="gene ID" value="TraesPARA_EIv1.0_1039920"/>
</dbReference>
<gene>
    <name evidence="13" type="primary">LOC123068341</name>
</gene>
<evidence type="ECO:0000256" key="8">
    <source>
        <dbReference type="PIRSR" id="PIRSR001480-1"/>
    </source>
</evidence>
<dbReference type="RefSeq" id="XP_044346851.1">
    <property type="nucleotide sequence ID" value="XM_044490916.1"/>
</dbReference>
<dbReference type="InterPro" id="IPR046457">
    <property type="entry name" value="PMI_typeI_cat"/>
</dbReference>
<protein>
    <recommendedName>
        <fullName evidence="4">mannose-6-phosphate isomerase</fullName>
        <ecNumber evidence="4">5.3.1.8</ecNumber>
    </recommendedName>
</protein>
<evidence type="ECO:0000256" key="5">
    <source>
        <dbReference type="ARBA" id="ARBA00022723"/>
    </source>
</evidence>
<evidence type="ECO:0000256" key="3">
    <source>
        <dbReference type="ARBA" id="ARBA00010772"/>
    </source>
</evidence>
<proteinExistence type="inferred from homology"/>
<dbReference type="GO" id="GO:0033591">
    <property type="term" value="P:response to L-ascorbic acid"/>
    <property type="evidence" value="ECO:0007669"/>
    <property type="project" value="UniProtKB-ARBA"/>
</dbReference>
<dbReference type="PANTHER" id="PTHR10309:SF0">
    <property type="entry name" value="MANNOSE-6-PHOSPHATE ISOMERASE"/>
    <property type="match status" value="1"/>
</dbReference>
<dbReference type="CDD" id="cd07011">
    <property type="entry name" value="cupin_PMI_type_I_N"/>
    <property type="match status" value="1"/>
</dbReference>
<dbReference type="SMR" id="A0A3B6FF83"/>
<sequence length="464" mass="49499">MGAPSTSPAPSPPAPHEASPPNDEASPELPLLRLRCGVQQYAWGRRGASSLVARLSGIAADPDPAVPYAELWMGTHPAAPSAVLPGGEPLGAWLARHPAALGPAVAARWAGDLPFLFKVLSVAKPLSIQAHPDKGLAELLHAMRPATYRDANHKPEMAVAVTEFRALFGFAGIQELKDVIRTVPEVAGLIGHEDADKLMTIKEYHGGNDIKSSLQSAFAKLMTASKEAVSEAVNKLKGRLNDESKIRTLTEKEELVLSLERQYPEDVGVLAALLFNYVKLSPGEAIYIGANEPHAYLSGECIECMATSDNVVRAGLTPKYRDVQTLCSMLTYKQIFPEILRGVPVQPHVRRYTPPTDEFEVDCCLLPPGEVAVMPPVPGPSIFLVMAGEGEVQADSMSGGEKAKEGDVFFVPAHTEVSLSASGHASMQLYRAGVNSRVLYSSNAAAAAAAGKRSQLQNICDMAS</sequence>
<dbReference type="EnsemblPlants" id="TraesCS3B02G039000.1">
    <property type="protein sequence ID" value="TraesCS3B02G039000.1"/>
    <property type="gene ID" value="TraesCS3B02G039000"/>
</dbReference>
<feature type="binding site" evidence="9">
    <location>
        <position position="131"/>
    </location>
    <ligand>
        <name>Zn(2+)</name>
        <dbReference type="ChEBI" id="CHEBI:29105"/>
    </ligand>
</feature>
<comment type="pathway">
    <text evidence="2">Nucleotide-sugar biosynthesis; GDP-alpha-D-mannose biosynthesis; alpha-D-mannose 1-phosphate from D-fructose 6-phosphate: step 1/2.</text>
</comment>
<dbReference type="GO" id="GO:0046686">
    <property type="term" value="P:response to cadmium ion"/>
    <property type="evidence" value="ECO:0007669"/>
    <property type="project" value="UniProtKB-ARBA"/>
</dbReference>
<keyword evidence="14" id="KW-1185">Reference proteome</keyword>
<dbReference type="PRINTS" id="PR00714">
    <property type="entry name" value="MAN6PISMRASE"/>
</dbReference>
<dbReference type="Pfam" id="PF20511">
    <property type="entry name" value="PMI_typeI_cat"/>
    <property type="match status" value="1"/>
</dbReference>
<evidence type="ECO:0000256" key="4">
    <source>
        <dbReference type="ARBA" id="ARBA00011956"/>
    </source>
</evidence>
<feature type="binding site" evidence="9">
    <location>
        <position position="294"/>
    </location>
    <ligand>
        <name>Zn(2+)</name>
        <dbReference type="ChEBI" id="CHEBI:29105"/>
    </ligand>
</feature>
<evidence type="ECO:0000256" key="1">
    <source>
        <dbReference type="ARBA" id="ARBA00000757"/>
    </source>
</evidence>
<dbReference type="GO" id="GO:0008270">
    <property type="term" value="F:zinc ion binding"/>
    <property type="evidence" value="ECO:0007669"/>
    <property type="project" value="InterPro"/>
</dbReference>
<keyword evidence="6 9" id="KW-0862">Zinc</keyword>
<keyword evidence="5 9" id="KW-0479">Metal-binding</keyword>
<dbReference type="GO" id="GO:0010043">
    <property type="term" value="P:response to zinc ion"/>
    <property type="evidence" value="ECO:0007669"/>
    <property type="project" value="UniProtKB-ARBA"/>
</dbReference>
<dbReference type="STRING" id="4565.A0A3B6FF83"/>
<feature type="domain" description="Phosphomannose isomerase type I helical insertion" evidence="12">
    <location>
        <begin position="189"/>
        <end position="274"/>
    </location>
</feature>
<keyword evidence="7" id="KW-0413">Isomerase</keyword>
<dbReference type="InterPro" id="IPR046458">
    <property type="entry name" value="PMI_typeI_hel"/>
</dbReference>
<dbReference type="GeneID" id="123068341"/>
<comment type="similarity">
    <text evidence="3">Belongs to the mannose-6-phosphate isomerase type 1 family.</text>
</comment>
<evidence type="ECO:0000256" key="7">
    <source>
        <dbReference type="ARBA" id="ARBA00023235"/>
    </source>
</evidence>
<reference evidence="13" key="2">
    <citation type="submission" date="2018-10" db="UniProtKB">
        <authorList>
            <consortium name="EnsemblPlants"/>
        </authorList>
    </citation>
    <scope>IDENTIFICATION</scope>
</reference>
<evidence type="ECO:0000256" key="6">
    <source>
        <dbReference type="ARBA" id="ARBA00022833"/>
    </source>
</evidence>
<evidence type="ECO:0000256" key="2">
    <source>
        <dbReference type="ARBA" id="ARBA00004666"/>
    </source>
</evidence>
<dbReference type="Gramene" id="TraesMAC3B03G01545720.1">
    <property type="protein sequence ID" value="TraesMAC3B03G01545720.1"/>
    <property type="gene ID" value="TraesMAC3B03G01545720"/>
</dbReference>
<dbReference type="Gramene" id="TraesJUL3B03G01557780.1">
    <property type="protein sequence ID" value="TraesJUL3B03G01557780.1"/>
    <property type="gene ID" value="TraesJUL3B03G01557780"/>
</dbReference>
<dbReference type="Gramene" id="TraesCAD_scaffold_011060_01G000400.1">
    <property type="protein sequence ID" value="TraesCAD_scaffold_011060_01G000400.1"/>
    <property type="gene ID" value="TraesCAD_scaffold_011060_01G000400"/>
</dbReference>
<dbReference type="NCBIfam" id="TIGR00218">
    <property type="entry name" value="manA"/>
    <property type="match status" value="1"/>
</dbReference>
<dbReference type="GO" id="GO:0005975">
    <property type="term" value="P:carbohydrate metabolic process"/>
    <property type="evidence" value="ECO:0007669"/>
    <property type="project" value="InterPro"/>
</dbReference>
<dbReference type="InterPro" id="IPR001250">
    <property type="entry name" value="Man6P_Isoase-1"/>
</dbReference>
<dbReference type="PROSITE" id="PS00966">
    <property type="entry name" value="PMI_I_2"/>
    <property type="match status" value="1"/>
</dbReference>
<dbReference type="FunFam" id="1.10.441.10:FF:000001">
    <property type="entry name" value="Mannose-6-phosphate isomerase"/>
    <property type="match status" value="1"/>
</dbReference>
<evidence type="ECO:0000256" key="9">
    <source>
        <dbReference type="PIRSR" id="PIRSR001480-2"/>
    </source>
</evidence>
<evidence type="ECO:0000313" key="13">
    <source>
        <dbReference type="EnsemblPlants" id="TraesCS3B02G039000.1"/>
    </source>
</evidence>
<dbReference type="Pfam" id="PF20512">
    <property type="entry name" value="PMI_typeI_hel"/>
    <property type="match status" value="1"/>
</dbReference>
<evidence type="ECO:0000259" key="12">
    <source>
        <dbReference type="Pfam" id="PF20512"/>
    </source>
</evidence>
<dbReference type="Gramene" id="TraesCS3B02G039000.1">
    <property type="protein sequence ID" value="TraesCS3B02G039000.1"/>
    <property type="gene ID" value="TraesCS3B02G039000"/>
</dbReference>
<reference evidence="13" key="1">
    <citation type="submission" date="2018-08" db="EMBL/GenBank/DDBJ databases">
        <authorList>
            <person name="Rossello M."/>
        </authorList>
    </citation>
    <scope>NUCLEOTIDE SEQUENCE [LARGE SCALE GENOMIC DNA]</scope>
    <source>
        <strain evidence="13">cv. Chinese Spring</strain>
    </source>
</reference>
<dbReference type="Proteomes" id="UP000019116">
    <property type="component" value="Chromosome 3B"/>
</dbReference>
<dbReference type="InterPro" id="IPR016305">
    <property type="entry name" value="Mannose-6-P_Isomerase"/>
</dbReference>
<dbReference type="Gene3D" id="2.60.120.10">
    <property type="entry name" value="Jelly Rolls"/>
    <property type="match status" value="2"/>
</dbReference>
<dbReference type="EC" id="5.3.1.8" evidence="4"/>
<feature type="region of interest" description="Disordered" evidence="10">
    <location>
        <begin position="1"/>
        <end position="28"/>
    </location>
</feature>
<dbReference type="UniPathway" id="UPA00126">
    <property type="reaction ID" value="UER00423"/>
</dbReference>
<dbReference type="OrthoDB" id="6605218at2759"/>
<dbReference type="PIRSF" id="PIRSF001480">
    <property type="entry name" value="Mannose-6-phosphate_isomerase"/>
    <property type="match status" value="1"/>
</dbReference>
<accession>A0A3B6FF83</accession>
<dbReference type="GO" id="GO:0004476">
    <property type="term" value="F:mannose-6-phosphate isomerase activity"/>
    <property type="evidence" value="ECO:0000318"/>
    <property type="project" value="GO_Central"/>
</dbReference>
<evidence type="ECO:0000259" key="11">
    <source>
        <dbReference type="Pfam" id="PF20511"/>
    </source>
</evidence>
<dbReference type="PANTHER" id="PTHR10309">
    <property type="entry name" value="MANNOSE-6-PHOSPHATE ISOMERASE"/>
    <property type="match status" value="1"/>
</dbReference>
<dbReference type="FunFam" id="2.60.120.10:FF:000044">
    <property type="entry name" value="Mannose-6-phosphate isomerase"/>
    <property type="match status" value="1"/>
</dbReference>
<comment type="catalytic activity">
    <reaction evidence="1">
        <text>D-mannose 6-phosphate = D-fructose 6-phosphate</text>
        <dbReference type="Rhea" id="RHEA:12356"/>
        <dbReference type="ChEBI" id="CHEBI:58735"/>
        <dbReference type="ChEBI" id="CHEBI:61527"/>
        <dbReference type="EC" id="5.3.1.8"/>
    </reaction>
</comment>
<feature type="domain" description="Phosphomannose isomerase type I catalytic" evidence="11">
    <location>
        <begin position="31"/>
        <end position="170"/>
    </location>
</feature>
<feature type="binding site" evidence="9">
    <location>
        <position position="129"/>
    </location>
    <ligand>
        <name>Zn(2+)</name>
        <dbReference type="ChEBI" id="CHEBI:29105"/>
    </ligand>
</feature>
<feature type="active site" evidence="8">
    <location>
        <position position="313"/>
    </location>
</feature>
<dbReference type="InterPro" id="IPR011051">
    <property type="entry name" value="RmlC_Cupin_sf"/>
</dbReference>
<dbReference type="OMA" id="EFAACIS"/>
<dbReference type="Gramene" id="TraesCS3B03G0088600.2">
    <property type="protein sequence ID" value="TraesCS3B03G0088600.2.CDS"/>
    <property type="gene ID" value="TraesCS3B03G0088600"/>
</dbReference>
<feature type="binding site" evidence="9">
    <location>
        <position position="156"/>
    </location>
    <ligand>
        <name>Zn(2+)</name>
        <dbReference type="ChEBI" id="CHEBI:29105"/>
    </ligand>
</feature>
<organism evidence="13">
    <name type="scientific">Triticum aestivum</name>
    <name type="common">Wheat</name>
    <dbReference type="NCBI Taxonomy" id="4565"/>
    <lineage>
        <taxon>Eukaryota</taxon>
        <taxon>Viridiplantae</taxon>
        <taxon>Streptophyta</taxon>
        <taxon>Embryophyta</taxon>
        <taxon>Tracheophyta</taxon>
        <taxon>Spermatophyta</taxon>
        <taxon>Magnoliopsida</taxon>
        <taxon>Liliopsida</taxon>
        <taxon>Poales</taxon>
        <taxon>Poaceae</taxon>
        <taxon>BOP clade</taxon>
        <taxon>Pooideae</taxon>
        <taxon>Triticodae</taxon>
        <taxon>Triticeae</taxon>
        <taxon>Triticinae</taxon>
        <taxon>Triticum</taxon>
    </lineage>
</organism>
<dbReference type="InterPro" id="IPR014710">
    <property type="entry name" value="RmlC-like_jellyroll"/>
</dbReference>
<dbReference type="Gramene" id="TraesNOR3B03G01567400.1">
    <property type="protein sequence ID" value="TraesNOR3B03G01567400.1"/>
    <property type="gene ID" value="TraesNOR3B03G01567400"/>
</dbReference>
<dbReference type="Gramene" id="TraesLAC3B03G01487210.1">
    <property type="protein sequence ID" value="TraesLAC3B03G01487210.1"/>
    <property type="gene ID" value="TraesLAC3B03G01487210"/>
</dbReference>
<dbReference type="GO" id="GO:0005829">
    <property type="term" value="C:cytosol"/>
    <property type="evidence" value="ECO:0000318"/>
    <property type="project" value="GO_Central"/>
</dbReference>
<evidence type="ECO:0000256" key="10">
    <source>
        <dbReference type="SAM" id="MobiDB-lite"/>
    </source>
</evidence>
<dbReference type="Gene3D" id="1.10.441.10">
    <property type="entry name" value="Phosphomannose Isomerase, domain 2"/>
    <property type="match status" value="1"/>
</dbReference>
<dbReference type="SUPFAM" id="SSF51182">
    <property type="entry name" value="RmlC-like cupins"/>
    <property type="match status" value="1"/>
</dbReference>
<dbReference type="PROSITE" id="PS00965">
    <property type="entry name" value="PMI_I_1"/>
    <property type="match status" value="1"/>
</dbReference>